<feature type="compositionally biased region" description="Pro residues" evidence="1">
    <location>
        <begin position="294"/>
        <end position="304"/>
    </location>
</feature>
<reference evidence="2" key="1">
    <citation type="submission" date="2007-04" db="EMBL/GenBank/DDBJ databases">
        <authorList>
            <consortium name="US DOE Joint Genome Institute"/>
            <person name="Copeland A."/>
            <person name="Lucas S."/>
            <person name="Lapidus A."/>
            <person name="Barry K."/>
            <person name="Detter J.C."/>
            <person name="Glavina del Rio T."/>
            <person name="Hammon N."/>
            <person name="Israni S."/>
            <person name="Dalin E."/>
            <person name="Tice H."/>
            <person name="Pitluck S."/>
            <person name="Chain P."/>
            <person name="Malfatti S."/>
            <person name="Shin M."/>
            <person name="Vergez L."/>
            <person name="Schmutz J."/>
            <person name="Larimer F."/>
            <person name="Land M."/>
            <person name="Hauser L."/>
            <person name="Kyrpides N."/>
            <person name="Mikhailova N."/>
            <person name="Miller C."/>
            <person name="Richardson P."/>
        </authorList>
    </citation>
    <scope>NUCLEOTIDE SEQUENCE</scope>
    <source>
        <strain evidence="2">PYR-GCK</strain>
    </source>
</reference>
<feature type="compositionally biased region" description="Pro residues" evidence="1">
    <location>
        <begin position="340"/>
        <end position="362"/>
    </location>
</feature>
<proteinExistence type="predicted"/>
<feature type="compositionally biased region" description="Low complexity" evidence="1">
    <location>
        <begin position="175"/>
        <end position="256"/>
    </location>
</feature>
<dbReference type="eggNOG" id="COG4932">
    <property type="taxonomic scope" value="Bacteria"/>
</dbReference>
<evidence type="ECO:0000256" key="1">
    <source>
        <dbReference type="SAM" id="MobiDB-lite"/>
    </source>
</evidence>
<accession>A4T503</accession>
<gene>
    <name evidence="2" type="ordered locus">Mflv_0760</name>
</gene>
<feature type="compositionally biased region" description="Low complexity" evidence="1">
    <location>
        <begin position="305"/>
        <end position="314"/>
    </location>
</feature>
<feature type="region of interest" description="Disordered" evidence="1">
    <location>
        <begin position="114"/>
        <end position="141"/>
    </location>
</feature>
<sequence length="664" mass="66844">MFVDGVWTGGAADAAKSAVENRLQQMHSLIAQLEKAIAWYSMIARVVVDAKLAVNDNLLAAQDYFSVIRKSPELEPGEKEALIQNWVRSQNVVNTAIILGAMAKVPAFTTWQPPPQPVRVPHSPDTSAASVPKSSLDHFGPVRLTSPRVVLASNRVGPKEAPELAANANPHGPRSAVTPPHPATATSPTTSSGGVSTANSPSAASASTPSASSPMSSSGGPPSTGGASSGSPSASTSPASGSPSTASPTTSGAAGAQPSNASPAGAAKAQPSPIQQVFNQSAPLASSAPAQSPAAPPSSAPAPTTPAGAAPTAGTGAGGGLSTSGGPAPVAGAPAGAAPPAAPPVPLAPPTSPAPPAPPPTGAPGAAPAGLGAGVAPMSATSSSSGAAAAPIPVSQARAERDAVLAASTAGALRRKNNGSDPLQRARHIGAALNVGVKDFGFFWVTAVTTDGTIVVANSYGIGYIPDGVRLPENVRMASADDTIPADERAKWATYPILAVQGWAQHHELQLRAVVATEEQFANFDPGVAKIILTAEDIPDDGTMSGRTRLEVISPTAAQQLSAVGDFGLNDLLPPAPTDLEPPADQTATLWFEVAKPLMSTNPQRSAAHLQAFITYANHAQELAVYRAHTAAEPADQRLAIADWVYWQHLAVIMNDAVNADASA</sequence>
<feature type="region of interest" description="Disordered" evidence="1">
    <location>
        <begin position="159"/>
        <end position="387"/>
    </location>
</feature>
<feature type="compositionally biased region" description="Polar residues" evidence="1">
    <location>
        <begin position="124"/>
        <end position="133"/>
    </location>
</feature>
<reference evidence="2" key="2">
    <citation type="journal article" date="2013" name="PLoS ONE">
        <title>A Gene Expression Study of the Activities of Aromatic Ring-Cleavage Dioxygenases in Mycobacterium gilvum PYR-GCK to Changes in Salinity and pH during Pyrene Degradation.</title>
        <authorList>
            <person name="Badejo A.C."/>
            <person name="Badejo A.O."/>
            <person name="Shin K.H."/>
            <person name="Chai Y.G."/>
        </authorList>
    </citation>
    <scope>NUCLEOTIDE SEQUENCE [LARGE SCALE GENOMIC DNA]</scope>
    <source>
        <strain evidence="2">PYR-GCK</strain>
    </source>
</reference>
<dbReference type="STRING" id="350054.Mflv_0760"/>
<feature type="compositionally biased region" description="Low complexity" evidence="1">
    <location>
        <begin position="363"/>
        <end position="387"/>
    </location>
</feature>
<name>A4T503_MYCGI</name>
<dbReference type="AlphaFoldDB" id="A4T503"/>
<feature type="compositionally biased region" description="Low complexity" evidence="1">
    <location>
        <begin position="324"/>
        <end position="339"/>
    </location>
</feature>
<dbReference type="KEGG" id="mgi:Mflv_0760"/>
<dbReference type="HOGENOM" id="CLU_021845_0_0_11"/>
<organism evidence="2">
    <name type="scientific">Mycolicibacterium gilvum (strain PYR-GCK)</name>
    <name type="common">Mycobacterium gilvum (strain PYR-GCK)</name>
    <dbReference type="NCBI Taxonomy" id="350054"/>
    <lineage>
        <taxon>Bacteria</taxon>
        <taxon>Bacillati</taxon>
        <taxon>Actinomycetota</taxon>
        <taxon>Actinomycetes</taxon>
        <taxon>Mycobacteriales</taxon>
        <taxon>Mycobacteriaceae</taxon>
        <taxon>Mycolicibacterium</taxon>
    </lineage>
</organism>
<feature type="compositionally biased region" description="Low complexity" evidence="1">
    <location>
        <begin position="280"/>
        <end position="293"/>
    </location>
</feature>
<evidence type="ECO:0000313" key="2">
    <source>
        <dbReference type="EMBL" id="ABP43245.1"/>
    </source>
</evidence>
<protein>
    <submittedName>
        <fullName evidence="2">Conserved hypothetical alanine and proline rich protein</fullName>
    </submittedName>
</protein>
<dbReference type="EMBL" id="CP000656">
    <property type="protein sequence ID" value="ABP43245.1"/>
    <property type="molecule type" value="Genomic_DNA"/>
</dbReference>